<organism evidence="8 9">
    <name type="scientific">Serendipita vermifera MAFF 305830</name>
    <dbReference type="NCBI Taxonomy" id="933852"/>
    <lineage>
        <taxon>Eukaryota</taxon>
        <taxon>Fungi</taxon>
        <taxon>Dikarya</taxon>
        <taxon>Basidiomycota</taxon>
        <taxon>Agaricomycotina</taxon>
        <taxon>Agaricomycetes</taxon>
        <taxon>Sebacinales</taxon>
        <taxon>Serendipitaceae</taxon>
        <taxon>Serendipita</taxon>
    </lineage>
</organism>
<dbReference type="InterPro" id="IPR017937">
    <property type="entry name" value="Thioredoxin_CS"/>
</dbReference>
<dbReference type="InterPro" id="IPR052250">
    <property type="entry name" value="PDI_TMX3"/>
</dbReference>
<comment type="subcellular location">
    <subcellularLocation>
        <location evidence="1">Endoplasmic reticulum membrane</location>
        <topology evidence="1">Single-pass membrane protein</topology>
    </subcellularLocation>
</comment>
<dbReference type="CDD" id="cd02961">
    <property type="entry name" value="PDI_a_family"/>
    <property type="match status" value="1"/>
</dbReference>
<dbReference type="PANTHER" id="PTHR46426:SF1">
    <property type="entry name" value="PROTEIN DISULFIDE-ISOMERASE TMX3"/>
    <property type="match status" value="1"/>
</dbReference>
<dbReference type="InterPro" id="IPR036249">
    <property type="entry name" value="Thioredoxin-like_sf"/>
</dbReference>
<dbReference type="Proteomes" id="UP000054097">
    <property type="component" value="Unassembled WGS sequence"/>
</dbReference>
<dbReference type="PROSITE" id="PS51352">
    <property type="entry name" value="THIOREDOXIN_2"/>
    <property type="match status" value="1"/>
</dbReference>
<reference evidence="8 9" key="1">
    <citation type="submission" date="2014-04" db="EMBL/GenBank/DDBJ databases">
        <authorList>
            <consortium name="DOE Joint Genome Institute"/>
            <person name="Kuo A."/>
            <person name="Zuccaro A."/>
            <person name="Kohler A."/>
            <person name="Nagy L.G."/>
            <person name="Floudas D."/>
            <person name="Copeland A."/>
            <person name="Barry K.W."/>
            <person name="Cichocki N."/>
            <person name="Veneault-Fourrey C."/>
            <person name="LaButti K."/>
            <person name="Lindquist E.A."/>
            <person name="Lipzen A."/>
            <person name="Lundell T."/>
            <person name="Morin E."/>
            <person name="Murat C."/>
            <person name="Sun H."/>
            <person name="Tunlid A."/>
            <person name="Henrissat B."/>
            <person name="Grigoriev I.V."/>
            <person name="Hibbett D.S."/>
            <person name="Martin F."/>
            <person name="Nordberg H.P."/>
            <person name="Cantor M.N."/>
            <person name="Hua S.X."/>
        </authorList>
    </citation>
    <scope>NUCLEOTIDE SEQUENCE [LARGE SCALE GENOMIC DNA]</scope>
    <source>
        <strain evidence="8 9">MAFF 305830</strain>
    </source>
</reference>
<dbReference type="EMBL" id="KN824479">
    <property type="protein sequence ID" value="KIM20091.1"/>
    <property type="molecule type" value="Genomic_DNA"/>
</dbReference>
<dbReference type="PROSITE" id="PS00194">
    <property type="entry name" value="THIOREDOXIN_1"/>
    <property type="match status" value="1"/>
</dbReference>
<evidence type="ECO:0000256" key="5">
    <source>
        <dbReference type="ARBA" id="ARBA00045246"/>
    </source>
</evidence>
<dbReference type="STRING" id="933852.A0A0C3ALF8"/>
<feature type="domain" description="Thioredoxin" evidence="7">
    <location>
        <begin position="1"/>
        <end position="84"/>
    </location>
</feature>
<sequence>MLKFFAPWCGHCQKLALIWTELAHELKGMVNVAEVNCDVHENLCRNVGIEGYPTGIFYLNGRKVDYAGRKALDAMSTFARKAFAPGFTKVDAETFNKKLNLDEVVFLLLHTGSDQRVLDSVSAASQVLLGESPIYASTSRALYSQYGLPSPSTSAVPVLIAIKSHASKNHAAKLELDGLATGHGSGEELEKWLLRNRFPVVSKLGMNSFYNVMKSRFRRLGHEEESQRIRSARLCFVWMDGRKWGKWLKNMYGIEDVSKFKMDGVVVVDHQSPSYYDTDLNGRPLTLDKDNIFYALRAIYAGRGTPKHSENLLERIARIMNKKELAIEEYVKTHIKTTIFGVIMFFVLTFYALKYVVNEDRSMDLF</sequence>
<accession>A0A0C3ALF8</accession>
<dbReference type="Gene3D" id="3.40.30.10">
    <property type="entry name" value="Glutaredoxin"/>
    <property type="match status" value="1"/>
</dbReference>
<dbReference type="PANTHER" id="PTHR46426">
    <property type="entry name" value="PROTEIN DISULFIDE-ISOMERASE TMX3"/>
    <property type="match status" value="1"/>
</dbReference>
<reference evidence="9" key="2">
    <citation type="submission" date="2015-01" db="EMBL/GenBank/DDBJ databases">
        <title>Evolutionary Origins and Diversification of the Mycorrhizal Mutualists.</title>
        <authorList>
            <consortium name="DOE Joint Genome Institute"/>
            <consortium name="Mycorrhizal Genomics Consortium"/>
            <person name="Kohler A."/>
            <person name="Kuo A."/>
            <person name="Nagy L.G."/>
            <person name="Floudas D."/>
            <person name="Copeland A."/>
            <person name="Barry K.W."/>
            <person name="Cichocki N."/>
            <person name="Veneault-Fourrey C."/>
            <person name="LaButti K."/>
            <person name="Lindquist E.A."/>
            <person name="Lipzen A."/>
            <person name="Lundell T."/>
            <person name="Morin E."/>
            <person name="Murat C."/>
            <person name="Riley R."/>
            <person name="Ohm R."/>
            <person name="Sun H."/>
            <person name="Tunlid A."/>
            <person name="Henrissat B."/>
            <person name="Grigoriev I.V."/>
            <person name="Hibbett D.S."/>
            <person name="Martin F."/>
        </authorList>
    </citation>
    <scope>NUCLEOTIDE SEQUENCE [LARGE SCALE GENOMIC DNA]</scope>
    <source>
        <strain evidence="9">MAFF 305830</strain>
    </source>
</reference>
<dbReference type="Pfam" id="PF00085">
    <property type="entry name" value="Thioredoxin"/>
    <property type="match status" value="1"/>
</dbReference>
<dbReference type="InterPro" id="IPR013766">
    <property type="entry name" value="Thioredoxin_domain"/>
</dbReference>
<name>A0A0C3ALF8_SERVB</name>
<keyword evidence="4 6" id="KW-0472">Membrane</keyword>
<evidence type="ECO:0000256" key="2">
    <source>
        <dbReference type="ARBA" id="ARBA00022692"/>
    </source>
</evidence>
<evidence type="ECO:0000313" key="9">
    <source>
        <dbReference type="Proteomes" id="UP000054097"/>
    </source>
</evidence>
<feature type="transmembrane region" description="Helical" evidence="6">
    <location>
        <begin position="339"/>
        <end position="357"/>
    </location>
</feature>
<dbReference type="OrthoDB" id="72053at2759"/>
<evidence type="ECO:0000256" key="1">
    <source>
        <dbReference type="ARBA" id="ARBA00004389"/>
    </source>
</evidence>
<proteinExistence type="predicted"/>
<dbReference type="HOGENOM" id="CLU_756864_0_0_1"/>
<dbReference type="SUPFAM" id="SSF52833">
    <property type="entry name" value="Thioredoxin-like"/>
    <property type="match status" value="1"/>
</dbReference>
<dbReference type="AlphaFoldDB" id="A0A0C3ALF8"/>
<evidence type="ECO:0000256" key="6">
    <source>
        <dbReference type="SAM" id="Phobius"/>
    </source>
</evidence>
<gene>
    <name evidence="8" type="ORF">M408DRAFT_13179</name>
</gene>
<evidence type="ECO:0000313" key="8">
    <source>
        <dbReference type="EMBL" id="KIM20091.1"/>
    </source>
</evidence>
<evidence type="ECO:0000256" key="3">
    <source>
        <dbReference type="ARBA" id="ARBA00022989"/>
    </source>
</evidence>
<protein>
    <recommendedName>
        <fullName evidence="7">Thioredoxin domain-containing protein</fullName>
    </recommendedName>
</protein>
<keyword evidence="9" id="KW-1185">Reference proteome</keyword>
<dbReference type="GO" id="GO:0005789">
    <property type="term" value="C:endoplasmic reticulum membrane"/>
    <property type="evidence" value="ECO:0007669"/>
    <property type="project" value="UniProtKB-SubCell"/>
</dbReference>
<keyword evidence="3 6" id="KW-1133">Transmembrane helix</keyword>
<evidence type="ECO:0000259" key="7">
    <source>
        <dbReference type="PROSITE" id="PS51352"/>
    </source>
</evidence>
<keyword evidence="2 6" id="KW-0812">Transmembrane</keyword>
<comment type="function">
    <text evidence="5">Probable disulfide isomerase, which participates in the folding of proteins containing disulfide bonds. May act as a dithiol oxidase. Acts as a regulator of endoplasmic reticulum-mitochondria contact sites via its ability to regulate redox signals.</text>
</comment>
<evidence type="ECO:0000256" key="4">
    <source>
        <dbReference type="ARBA" id="ARBA00023136"/>
    </source>
</evidence>